<evidence type="ECO:0000313" key="3">
    <source>
        <dbReference type="Proteomes" id="UP000626109"/>
    </source>
</evidence>
<sequence>VSGSSGPTVALFGLRFARLLLSRQRSDAAEKEPELSNLVLRLGMLRWAQNLVDSGDPVQAGLCGPAPEARSISAEELVSEARALIDECQAADGEDSCHWWDETELWRRNESLAGVTAALDAVESCPASGPGDTAVRDAFCSMRDLLMQLSGQLGCTAFELETSRLPSRLLKLLRAEPNQASIAARGLVSPWHPTGVHSERWACFREVFGLVTEQPAHGFQRLLESLHDVVSTGESLPTWSRKKERGLKALTEPVQLKLQQVASNSQPAAGCQPLSEAVSVMVEPLVPLRDILRYLLRVSPVGSEHYLAFCHGLVGGTVKDRTSGERGQVVAFELLLSDQPLPVHSVRFESQGGEVQRLLLAMRDYEYLAPAAPLWSDEETAPSINFKVALSLLHLAGGSKRYRPLLEQLRGQLTTAQQCSAEDDDGLAERAEKRRRSMKRSRRGEHEVLWAAIVEAQEEDADDDPVSQEASDSETSTSEENTKGTRSAAAAQQRAAESQALQHAVQLADLCGTAHALKALDAERARMASATAAAERAAGEEGGQSAVDPSMRVHTVNVAVPEEIPFDVFWPMVQEDITGAVQDFYPRGMPPQERRRLAARLTAAAAAARAPSLAVRVRLRPSAEDDDWISGVVAPWRQEGPAGASDVMVDVIDDQGLDEMETPEEAAVDGKTAPRPCQGQPSLGVAAEGAGDGIWLPPPTRGFRGISGDVFHGLGK</sequence>
<gene>
    <name evidence="2" type="ORF">PGLA2088_LOCUS23220</name>
</gene>
<feature type="region of interest" description="Disordered" evidence="1">
    <location>
        <begin position="413"/>
        <end position="442"/>
    </location>
</feature>
<dbReference type="EMBL" id="CAJNNW010026141">
    <property type="protein sequence ID" value="CAE8682985.1"/>
    <property type="molecule type" value="Genomic_DNA"/>
</dbReference>
<reference evidence="2" key="1">
    <citation type="submission" date="2021-02" db="EMBL/GenBank/DDBJ databases">
        <authorList>
            <person name="Dougan E. K."/>
            <person name="Rhodes N."/>
            <person name="Thang M."/>
            <person name="Chan C."/>
        </authorList>
    </citation>
    <scope>NUCLEOTIDE SEQUENCE</scope>
</reference>
<dbReference type="Proteomes" id="UP000626109">
    <property type="component" value="Unassembled WGS sequence"/>
</dbReference>
<comment type="caution">
    <text evidence="2">The sequence shown here is derived from an EMBL/GenBank/DDBJ whole genome shotgun (WGS) entry which is preliminary data.</text>
</comment>
<accession>A0A813JJ49</accession>
<name>A0A813JJ49_POLGL</name>
<feature type="compositionally biased region" description="Basic residues" evidence="1">
    <location>
        <begin position="433"/>
        <end position="442"/>
    </location>
</feature>
<feature type="compositionally biased region" description="Acidic residues" evidence="1">
    <location>
        <begin position="456"/>
        <end position="466"/>
    </location>
</feature>
<organism evidence="2 3">
    <name type="scientific">Polarella glacialis</name>
    <name type="common">Dinoflagellate</name>
    <dbReference type="NCBI Taxonomy" id="89957"/>
    <lineage>
        <taxon>Eukaryota</taxon>
        <taxon>Sar</taxon>
        <taxon>Alveolata</taxon>
        <taxon>Dinophyceae</taxon>
        <taxon>Suessiales</taxon>
        <taxon>Suessiaceae</taxon>
        <taxon>Polarella</taxon>
    </lineage>
</organism>
<feature type="non-terminal residue" evidence="2">
    <location>
        <position position="1"/>
    </location>
</feature>
<feature type="compositionally biased region" description="Low complexity" evidence="1">
    <location>
        <begin position="469"/>
        <end position="495"/>
    </location>
</feature>
<evidence type="ECO:0000256" key="1">
    <source>
        <dbReference type="SAM" id="MobiDB-lite"/>
    </source>
</evidence>
<protein>
    <submittedName>
        <fullName evidence="2">Uncharacterized protein</fullName>
    </submittedName>
</protein>
<feature type="region of interest" description="Disordered" evidence="1">
    <location>
        <begin position="456"/>
        <end position="495"/>
    </location>
</feature>
<proteinExistence type="predicted"/>
<evidence type="ECO:0000313" key="2">
    <source>
        <dbReference type="EMBL" id="CAE8682985.1"/>
    </source>
</evidence>
<dbReference type="AlphaFoldDB" id="A0A813JJ49"/>